<sequence length="446" mass="47915">MSPSLAFRPASSRRRTGLLAALIGLLAWVTADPALAVPSYSRQTGQECATCHVGAFGPQLTPYGVKFKIGGYTETNGEDTKIPLSGMAVGTFTHTQANQSPPPARFSTNDNAAVQELSAFVAGKLMDHVGAFAQVTYSGIDRKLVLDNVDLRITFDATLLDRNTTFGLSINNNPTIQDPFNTLPAWRYPFVTSDLAPSPAHAPLLDGGLEGRVIGATAYASMDNGLYAEAGGYGGLSRGFLQAVNVIDPTDPGSRLIGGAPYGRLAWFKDMRSQAVSLGIVAMSADLGVFGQRGRADHYRDIGADLAYQYLGDRTHVFTVATSFIHEMQQLDGSVRSGAAAHAAQTMEQFNVTGSYTFDKTYGLTAKYFNNWGSADKLLYAPTGKPDNSGLMFQADWSPFGKETSWGAPWANVRVGVQYTAYAKFDGTTRHASDNNTLMGFVWTAF</sequence>
<keyword evidence="1 3" id="KW-0479">Metal-binding</keyword>
<evidence type="ECO:0000256" key="3">
    <source>
        <dbReference type="PROSITE-ProRule" id="PRU00433"/>
    </source>
</evidence>
<feature type="domain" description="Cytochrome c" evidence="4">
    <location>
        <begin position="31"/>
        <end position="125"/>
    </location>
</feature>
<evidence type="ECO:0000256" key="1">
    <source>
        <dbReference type="ARBA" id="ARBA00022723"/>
    </source>
</evidence>
<comment type="caution">
    <text evidence="5">The sequence shown here is derived from an EMBL/GenBank/DDBJ whole genome shotgun (WGS) entry which is preliminary data.</text>
</comment>
<proteinExistence type="predicted"/>
<evidence type="ECO:0000259" key="4">
    <source>
        <dbReference type="PROSITE" id="PS51007"/>
    </source>
</evidence>
<gene>
    <name evidence="5" type="ORF">ABB55_08140</name>
</gene>
<dbReference type="GO" id="GO:0046872">
    <property type="term" value="F:metal ion binding"/>
    <property type="evidence" value="ECO:0007669"/>
    <property type="project" value="UniProtKB-KW"/>
</dbReference>
<name>A0A0P6WC26_9HYPH</name>
<reference evidence="5 6" key="2">
    <citation type="submission" date="2015-10" db="EMBL/GenBank/DDBJ databases">
        <title>Draft Genome Sequence of Prosthecomicrobium hirschii ATCC 27832.</title>
        <authorList>
            <person name="Daniel J."/>
            <person name="Givan S.A."/>
            <person name="Brun Y.V."/>
            <person name="Brown P.J."/>
        </authorList>
    </citation>
    <scope>NUCLEOTIDE SEQUENCE [LARGE SCALE GENOMIC DNA]</scope>
    <source>
        <strain evidence="5 6">16</strain>
    </source>
</reference>
<dbReference type="AlphaFoldDB" id="A0A0P6WC26"/>
<dbReference type="STRING" id="665126.ABB55_08140"/>
<evidence type="ECO:0000256" key="2">
    <source>
        <dbReference type="ARBA" id="ARBA00023004"/>
    </source>
</evidence>
<evidence type="ECO:0000313" key="6">
    <source>
        <dbReference type="Proteomes" id="UP000048984"/>
    </source>
</evidence>
<dbReference type="GO" id="GO:0009055">
    <property type="term" value="F:electron transfer activity"/>
    <property type="evidence" value="ECO:0007669"/>
    <property type="project" value="InterPro"/>
</dbReference>
<dbReference type="EMBL" id="LJYW01000001">
    <property type="protein sequence ID" value="KPL52203.1"/>
    <property type="molecule type" value="Genomic_DNA"/>
</dbReference>
<reference evidence="5 6" key="1">
    <citation type="submission" date="2015-09" db="EMBL/GenBank/DDBJ databases">
        <authorList>
            <person name="Jackson K.R."/>
            <person name="Lunt B.L."/>
            <person name="Fisher J.N.B."/>
            <person name="Gardner A.V."/>
            <person name="Bailey M.E."/>
            <person name="Deus L.M."/>
            <person name="Earl A.S."/>
            <person name="Gibby P.D."/>
            <person name="Hartmann K.A."/>
            <person name="Liu J.E."/>
            <person name="Manci A.M."/>
            <person name="Nielsen D.A."/>
            <person name="Solomon M.B."/>
            <person name="Breakwell D.P."/>
            <person name="Burnett S.H."/>
            <person name="Grose J.H."/>
        </authorList>
    </citation>
    <scope>NUCLEOTIDE SEQUENCE [LARGE SCALE GENOMIC DNA]</scope>
    <source>
        <strain evidence="5 6">16</strain>
    </source>
</reference>
<dbReference type="GO" id="GO:0020037">
    <property type="term" value="F:heme binding"/>
    <property type="evidence" value="ECO:0007669"/>
    <property type="project" value="InterPro"/>
</dbReference>
<protein>
    <recommendedName>
        <fullName evidence="4">Cytochrome c domain-containing protein</fullName>
    </recommendedName>
</protein>
<evidence type="ECO:0000313" key="5">
    <source>
        <dbReference type="EMBL" id="KPL52203.1"/>
    </source>
</evidence>
<dbReference type="Proteomes" id="UP000048984">
    <property type="component" value="Unassembled WGS sequence"/>
</dbReference>
<keyword evidence="2 3" id="KW-0408">Iron</keyword>
<dbReference type="PROSITE" id="PS51007">
    <property type="entry name" value="CYTC"/>
    <property type="match status" value="1"/>
</dbReference>
<dbReference type="RefSeq" id="WP_054358366.1">
    <property type="nucleotide sequence ID" value="NZ_LJYW01000001.1"/>
</dbReference>
<keyword evidence="6" id="KW-1185">Reference proteome</keyword>
<dbReference type="InterPro" id="IPR009056">
    <property type="entry name" value="Cyt_c-like_dom"/>
</dbReference>
<organism evidence="5 6">
    <name type="scientific">Prosthecodimorpha hirschii</name>
    <dbReference type="NCBI Taxonomy" id="665126"/>
    <lineage>
        <taxon>Bacteria</taxon>
        <taxon>Pseudomonadati</taxon>
        <taxon>Pseudomonadota</taxon>
        <taxon>Alphaproteobacteria</taxon>
        <taxon>Hyphomicrobiales</taxon>
        <taxon>Ancalomicrobiaceae</taxon>
        <taxon>Prosthecodimorpha</taxon>
    </lineage>
</organism>
<accession>A0A0P6WC26</accession>
<keyword evidence="3" id="KW-0349">Heme</keyword>